<protein>
    <submittedName>
        <fullName evidence="6">Efflux RND transporter periplasmic adaptor subunit</fullName>
    </submittedName>
</protein>
<dbReference type="Proteomes" id="UP000465601">
    <property type="component" value="Unassembled WGS sequence"/>
</dbReference>
<feature type="domain" description="CusB-like beta-barrel" evidence="3">
    <location>
        <begin position="252"/>
        <end position="326"/>
    </location>
</feature>
<dbReference type="NCBIfam" id="TIGR01730">
    <property type="entry name" value="RND_mfp"/>
    <property type="match status" value="1"/>
</dbReference>
<dbReference type="GO" id="GO:1990281">
    <property type="term" value="C:efflux pump complex"/>
    <property type="evidence" value="ECO:0007669"/>
    <property type="project" value="TreeGrafter"/>
</dbReference>
<comment type="similarity">
    <text evidence="1">Belongs to the membrane fusion protein (MFP) (TC 8.A.1) family.</text>
</comment>
<dbReference type="Gene3D" id="2.40.50.100">
    <property type="match status" value="1"/>
</dbReference>
<comment type="caution">
    <text evidence="6">The sequence shown here is derived from an EMBL/GenBank/DDBJ whole genome shotgun (WGS) entry which is preliminary data.</text>
</comment>
<dbReference type="Pfam" id="PF25973">
    <property type="entry name" value="BSH_CzcB"/>
    <property type="match status" value="1"/>
</dbReference>
<organism evidence="6 7">
    <name type="scientific">Alkaliphilus serpentinus</name>
    <dbReference type="NCBI Taxonomy" id="1482731"/>
    <lineage>
        <taxon>Bacteria</taxon>
        <taxon>Bacillati</taxon>
        <taxon>Bacillota</taxon>
        <taxon>Clostridia</taxon>
        <taxon>Peptostreptococcales</taxon>
        <taxon>Natronincolaceae</taxon>
        <taxon>Alkaliphilus</taxon>
    </lineage>
</organism>
<evidence type="ECO:0000256" key="2">
    <source>
        <dbReference type="SAM" id="Coils"/>
    </source>
</evidence>
<feature type="coiled-coil region" evidence="2">
    <location>
        <begin position="171"/>
        <end position="198"/>
    </location>
</feature>
<evidence type="ECO:0000259" key="3">
    <source>
        <dbReference type="Pfam" id="PF25954"/>
    </source>
</evidence>
<evidence type="ECO:0000313" key="6">
    <source>
        <dbReference type="EMBL" id="KAB3529687.1"/>
    </source>
</evidence>
<dbReference type="InterPro" id="IPR058792">
    <property type="entry name" value="Beta-barrel_RND_2"/>
</dbReference>
<evidence type="ECO:0000313" key="7">
    <source>
        <dbReference type="Proteomes" id="UP000465601"/>
    </source>
</evidence>
<dbReference type="PANTHER" id="PTHR30469">
    <property type="entry name" value="MULTIDRUG RESISTANCE PROTEIN MDTA"/>
    <property type="match status" value="1"/>
</dbReference>
<dbReference type="OrthoDB" id="9810430at2"/>
<dbReference type="GO" id="GO:0015562">
    <property type="term" value="F:efflux transmembrane transporter activity"/>
    <property type="evidence" value="ECO:0007669"/>
    <property type="project" value="TreeGrafter"/>
</dbReference>
<evidence type="ECO:0000259" key="4">
    <source>
        <dbReference type="Pfam" id="PF25973"/>
    </source>
</evidence>
<dbReference type="InterPro" id="IPR058647">
    <property type="entry name" value="BSH_CzcB-like"/>
</dbReference>
<dbReference type="AlphaFoldDB" id="A0A833HPD1"/>
<dbReference type="EMBL" id="WBZB01000026">
    <property type="protein sequence ID" value="KAB3529687.1"/>
    <property type="molecule type" value="Genomic_DNA"/>
</dbReference>
<dbReference type="RefSeq" id="WP_151865989.1">
    <property type="nucleotide sequence ID" value="NZ_WBZB01000026.1"/>
</dbReference>
<feature type="domain" description="CzcB-like barrel-sandwich hybrid" evidence="4">
    <location>
        <begin position="68"/>
        <end position="247"/>
    </location>
</feature>
<accession>A0A833HPD1</accession>
<gene>
    <name evidence="6" type="ORF">F8153_08795</name>
</gene>
<dbReference type="Gene3D" id="2.40.420.20">
    <property type="match status" value="1"/>
</dbReference>
<dbReference type="PROSITE" id="PS51257">
    <property type="entry name" value="PROKAR_LIPOPROTEIN"/>
    <property type="match status" value="1"/>
</dbReference>
<dbReference type="Gene3D" id="2.40.30.170">
    <property type="match status" value="1"/>
</dbReference>
<dbReference type="Pfam" id="PF25989">
    <property type="entry name" value="YknX_C"/>
    <property type="match status" value="1"/>
</dbReference>
<reference evidence="6 7" key="1">
    <citation type="submission" date="2019-10" db="EMBL/GenBank/DDBJ databases">
        <title>Alkaliphilus serpentinus sp. nov. and Alkaliphilus pronyensis sp. nov., two novel anaerobic alkaliphilic species isolated from the serpentinized-hosted hydrothermal field of the Prony Bay (New Caledonia).</title>
        <authorList>
            <person name="Postec A."/>
        </authorList>
    </citation>
    <scope>NUCLEOTIDE SEQUENCE [LARGE SCALE GENOMIC DNA]</scope>
    <source>
        <strain evidence="6 7">LacT</strain>
    </source>
</reference>
<dbReference type="SUPFAM" id="SSF111369">
    <property type="entry name" value="HlyD-like secretion proteins"/>
    <property type="match status" value="1"/>
</dbReference>
<name>A0A833HPD1_9FIRM</name>
<keyword evidence="2" id="KW-0175">Coiled coil</keyword>
<dbReference type="Pfam" id="PF25954">
    <property type="entry name" value="Beta-barrel_RND_2"/>
    <property type="match status" value="1"/>
</dbReference>
<feature type="domain" description="YknX-like C-terminal permuted SH3-like" evidence="5">
    <location>
        <begin position="338"/>
        <end position="401"/>
    </location>
</feature>
<dbReference type="InterPro" id="IPR058637">
    <property type="entry name" value="YknX-like_C"/>
</dbReference>
<evidence type="ECO:0000259" key="5">
    <source>
        <dbReference type="Pfam" id="PF25989"/>
    </source>
</evidence>
<keyword evidence="7" id="KW-1185">Reference proteome</keyword>
<evidence type="ECO:0000256" key="1">
    <source>
        <dbReference type="ARBA" id="ARBA00009477"/>
    </source>
</evidence>
<dbReference type="Gene3D" id="1.10.287.470">
    <property type="entry name" value="Helix hairpin bin"/>
    <property type="match status" value="1"/>
</dbReference>
<dbReference type="InterPro" id="IPR006143">
    <property type="entry name" value="RND_pump_MFP"/>
</dbReference>
<proteinExistence type="inferred from homology"/>
<sequence>MSKPVITRILLSVLLLALVVSGVGCTKEVSSDEAIKENYIAVETEKVLIDSIENTTRFNGKIIANEEIVVMSKLVGVVDTVNVELGDKVAKDTILFTLDQEDLSKNTQQAENALSSAKKSVEQSLNALNSATLNFQLTKEKIDNAILNHERNKELYAVGGISKAQLEQSELAASTKQLEVAELQVKQAEIAYQQAQNQLTQSHISFDQAMRNFDNTVVKAPMDGIVSTLNVKEGAIATSSQAAAVIVDAQRVYMQLNIVETLVNKLSVGQEVELYIPAAFDEAITATIDYISPTTDARNQLYTVKIYVDNTSGKIRPGMNGEARLSVDRIDSALIIQSDAVIDKDGDSVVYVLEDDKAVERNVTTGLDTGDFVEILSGLEEGEEVIVKGQHYVENGQKVQVVRGE</sequence>